<dbReference type="PROSITE" id="PS51375">
    <property type="entry name" value="PPR"/>
    <property type="match status" value="1"/>
</dbReference>
<dbReference type="Pfam" id="PF13812">
    <property type="entry name" value="PPR_3"/>
    <property type="match status" value="1"/>
</dbReference>
<evidence type="ECO:0000256" key="3">
    <source>
        <dbReference type="PROSITE-ProRule" id="PRU00708"/>
    </source>
</evidence>
<dbReference type="EMBL" id="VIEB01002137">
    <property type="protein sequence ID" value="TQD69996.1"/>
    <property type="molecule type" value="Genomic_DNA"/>
</dbReference>
<proteinExistence type="inferred from homology"/>
<comment type="caution">
    <text evidence="4">The sequence shown here is derived from an EMBL/GenBank/DDBJ whole genome shotgun (WGS) entry which is preliminary data.</text>
</comment>
<gene>
    <name evidence="4" type="ORF">C1H46_044472</name>
</gene>
<evidence type="ECO:0000256" key="1">
    <source>
        <dbReference type="ARBA" id="ARBA00007626"/>
    </source>
</evidence>
<dbReference type="InterPro" id="IPR002885">
    <property type="entry name" value="PPR_rpt"/>
</dbReference>
<dbReference type="PANTHER" id="PTHR45717:SF13">
    <property type="entry name" value="OS02G0796400 PROTEIN"/>
    <property type="match status" value="1"/>
</dbReference>
<evidence type="ECO:0000256" key="2">
    <source>
        <dbReference type="ARBA" id="ARBA00022737"/>
    </source>
</evidence>
<dbReference type="AlphaFoldDB" id="A0A540K6Z8"/>
<dbReference type="Pfam" id="PF01535">
    <property type="entry name" value="PPR"/>
    <property type="match status" value="1"/>
</dbReference>
<organism evidence="4 5">
    <name type="scientific">Malus baccata</name>
    <name type="common">Siberian crab apple</name>
    <name type="synonym">Pyrus baccata</name>
    <dbReference type="NCBI Taxonomy" id="106549"/>
    <lineage>
        <taxon>Eukaryota</taxon>
        <taxon>Viridiplantae</taxon>
        <taxon>Streptophyta</taxon>
        <taxon>Embryophyta</taxon>
        <taxon>Tracheophyta</taxon>
        <taxon>Spermatophyta</taxon>
        <taxon>Magnoliopsida</taxon>
        <taxon>eudicotyledons</taxon>
        <taxon>Gunneridae</taxon>
        <taxon>Pentapetalae</taxon>
        <taxon>rosids</taxon>
        <taxon>fabids</taxon>
        <taxon>Rosales</taxon>
        <taxon>Rosaceae</taxon>
        <taxon>Amygdaloideae</taxon>
        <taxon>Maleae</taxon>
        <taxon>Malus</taxon>
    </lineage>
</organism>
<name>A0A540K6Z8_MALBA</name>
<dbReference type="GO" id="GO:0005739">
    <property type="term" value="C:mitochondrion"/>
    <property type="evidence" value="ECO:0007669"/>
    <property type="project" value="TreeGrafter"/>
</dbReference>
<dbReference type="Proteomes" id="UP000315295">
    <property type="component" value="Unassembled WGS sequence"/>
</dbReference>
<evidence type="ECO:0000313" key="5">
    <source>
        <dbReference type="Proteomes" id="UP000315295"/>
    </source>
</evidence>
<accession>A0A540K6Z8</accession>
<dbReference type="PANTHER" id="PTHR45717">
    <property type="entry name" value="OS12G0527900 PROTEIN"/>
    <property type="match status" value="1"/>
</dbReference>
<dbReference type="InterPro" id="IPR011990">
    <property type="entry name" value="TPR-like_helical_dom_sf"/>
</dbReference>
<dbReference type="GO" id="GO:0003729">
    <property type="term" value="F:mRNA binding"/>
    <property type="evidence" value="ECO:0007669"/>
    <property type="project" value="UniProtKB-ARBA"/>
</dbReference>
<sequence length="569" mass="64837">MAGREIFAGMRRWVPHFASSARRRPLSSLCSSSSSSFSSVDRRRDDELQSKIMGLRKPDRSATTVIQNWVDGGHRVSVLELRRVSVQLLKSKRFNHALQVLTWMETRSDFRMSPGDHAMRLQSIINVNGMLEAEEYFEQLTTASKKAACLPLLHGYVVERDTEKAEALMLKLGGLGLIVNPNPYNEMMKLYMSTSEYGKVPLVVQQMKKNKIPLTVLSYNLWMNANAKLSGFGSVEMVYKEMLNDNNVEVGWSTLSTLAGIYMKAGLVEKASFALRSAEKKLSNCNRLGYSFLITQYASLNSKEDVLRLWKASKAVAERIPCTNYMQILLCLVKLGDIVEAERIFMEWESNCFSYDIRVSNVLLGAYMRNGMTEKAEALHLHTLERGGQPNYKTWEILMEGRLKSQNMDKAVEAMKKGFHMLQDCHWRPSEETVMAFADYFEKHGNIEDANWYIRVIRSFGFASLTLYKSLLRMHLSAQRSASDILKMMEEDKVEMDEETSALVQAFRGPVRDAIELFNLMVLSRSCESLKASFVRQQYFLQGQALFENRSLENSSKPSVEQCQGLGIN</sequence>
<evidence type="ECO:0000313" key="4">
    <source>
        <dbReference type="EMBL" id="TQD69996.1"/>
    </source>
</evidence>
<dbReference type="STRING" id="106549.A0A540K6Z8"/>
<dbReference type="Gene3D" id="1.25.40.10">
    <property type="entry name" value="Tetratricopeptide repeat domain"/>
    <property type="match status" value="2"/>
</dbReference>
<feature type="repeat" description="PPR" evidence="3">
    <location>
        <begin position="356"/>
        <end position="390"/>
    </location>
</feature>
<keyword evidence="5" id="KW-1185">Reference proteome</keyword>
<keyword evidence="2" id="KW-0677">Repeat</keyword>
<reference evidence="4 5" key="1">
    <citation type="journal article" date="2019" name="G3 (Bethesda)">
        <title>Sequencing of a Wild Apple (Malus baccata) Genome Unravels the Differences Between Cultivated and Wild Apple Species Regarding Disease Resistance and Cold Tolerance.</title>
        <authorList>
            <person name="Chen X."/>
        </authorList>
    </citation>
    <scope>NUCLEOTIDE SEQUENCE [LARGE SCALE GENOMIC DNA]</scope>
    <source>
        <strain evidence="5">cv. Shandingzi</strain>
        <tissue evidence="4">Leaves</tissue>
    </source>
</reference>
<comment type="similarity">
    <text evidence="1">Belongs to the PPR family. P subfamily.</text>
</comment>
<evidence type="ECO:0008006" key="6">
    <source>
        <dbReference type="Google" id="ProtNLM"/>
    </source>
</evidence>
<protein>
    <recommendedName>
        <fullName evidence="6">Pentacotripeptide-repeat region of PRORP domain-containing protein</fullName>
    </recommendedName>
</protein>